<name>A0A7W9FR14_9HYPH</name>
<dbReference type="AlphaFoldDB" id="A0A7W9FR14"/>
<dbReference type="EMBL" id="JACHOO010000016">
    <property type="protein sequence ID" value="MBB5755248.1"/>
    <property type="molecule type" value="Genomic_DNA"/>
</dbReference>
<sequence length="128" mass="14387">MVDVAALAPALGTVEKLVDLLDREGELPLRAAVWALVDENDWRLFLVPRELSSDRLRPMIKVAWTLSEHSEVLPERHRVDYSVVGMDDPVLVAIAPYVKPGDRLPRELDGLYGSGRFIEKAIVLAYRP</sequence>
<comment type="caution">
    <text evidence="1">The sequence shown here is derived from an EMBL/GenBank/DDBJ whole genome shotgun (WGS) entry which is preliminary data.</text>
</comment>
<accession>A0A7W9FR14</accession>
<evidence type="ECO:0000313" key="1">
    <source>
        <dbReference type="EMBL" id="MBB5755248.1"/>
    </source>
</evidence>
<organism evidence="1 2">
    <name type="scientific">Prosthecomicrobium pneumaticum</name>
    <dbReference type="NCBI Taxonomy" id="81895"/>
    <lineage>
        <taxon>Bacteria</taxon>
        <taxon>Pseudomonadati</taxon>
        <taxon>Pseudomonadota</taxon>
        <taxon>Alphaproteobacteria</taxon>
        <taxon>Hyphomicrobiales</taxon>
        <taxon>Kaistiaceae</taxon>
        <taxon>Prosthecomicrobium</taxon>
    </lineage>
</organism>
<keyword evidence="2" id="KW-1185">Reference proteome</keyword>
<evidence type="ECO:0000313" key="2">
    <source>
        <dbReference type="Proteomes" id="UP000523821"/>
    </source>
</evidence>
<gene>
    <name evidence="1" type="ORF">GGQ63_004350</name>
</gene>
<dbReference type="Proteomes" id="UP000523821">
    <property type="component" value="Unassembled WGS sequence"/>
</dbReference>
<proteinExistence type="predicted"/>
<reference evidence="1 2" key="1">
    <citation type="submission" date="2020-08" db="EMBL/GenBank/DDBJ databases">
        <title>Genomic Encyclopedia of Type Strains, Phase IV (KMG-IV): sequencing the most valuable type-strain genomes for metagenomic binning, comparative biology and taxonomic classification.</title>
        <authorList>
            <person name="Goeker M."/>
        </authorList>
    </citation>
    <scope>NUCLEOTIDE SEQUENCE [LARGE SCALE GENOMIC DNA]</scope>
    <source>
        <strain evidence="1 2">DSM 16268</strain>
    </source>
</reference>
<protein>
    <submittedName>
        <fullName evidence="1">Uncharacterized protein</fullName>
    </submittedName>
</protein>
<dbReference type="RefSeq" id="WP_183858680.1">
    <property type="nucleotide sequence ID" value="NZ_JACHOO010000016.1"/>
</dbReference>